<dbReference type="Proteomes" id="UP000813444">
    <property type="component" value="Unassembled WGS sequence"/>
</dbReference>
<dbReference type="OrthoDB" id="3792523at2759"/>
<reference evidence="2" key="1">
    <citation type="journal article" date="2021" name="Nat. Commun.">
        <title>Genetic determinants of endophytism in the Arabidopsis root mycobiome.</title>
        <authorList>
            <person name="Mesny F."/>
            <person name="Miyauchi S."/>
            <person name="Thiergart T."/>
            <person name="Pickel B."/>
            <person name="Atanasova L."/>
            <person name="Karlsson M."/>
            <person name="Huettel B."/>
            <person name="Barry K.W."/>
            <person name="Haridas S."/>
            <person name="Chen C."/>
            <person name="Bauer D."/>
            <person name="Andreopoulos W."/>
            <person name="Pangilinan J."/>
            <person name="LaButti K."/>
            <person name="Riley R."/>
            <person name="Lipzen A."/>
            <person name="Clum A."/>
            <person name="Drula E."/>
            <person name="Henrissat B."/>
            <person name="Kohler A."/>
            <person name="Grigoriev I.V."/>
            <person name="Martin F.M."/>
            <person name="Hacquard S."/>
        </authorList>
    </citation>
    <scope>NUCLEOTIDE SEQUENCE</scope>
    <source>
        <strain evidence="2">MPI-CAGE-CH-0235</strain>
    </source>
</reference>
<protein>
    <recommendedName>
        <fullName evidence="1">F-box domain-containing protein</fullName>
    </recommendedName>
</protein>
<evidence type="ECO:0000313" key="3">
    <source>
        <dbReference type="Proteomes" id="UP000813444"/>
    </source>
</evidence>
<comment type="caution">
    <text evidence="2">The sequence shown here is derived from an EMBL/GenBank/DDBJ whole genome shotgun (WGS) entry which is preliminary data.</text>
</comment>
<dbReference type="SUPFAM" id="SSF52047">
    <property type="entry name" value="RNI-like"/>
    <property type="match status" value="1"/>
</dbReference>
<dbReference type="EMBL" id="JAGPNK010000018">
    <property type="protein sequence ID" value="KAH7305434.1"/>
    <property type="molecule type" value="Genomic_DNA"/>
</dbReference>
<organism evidence="2 3">
    <name type="scientific">Stachybotrys elegans</name>
    <dbReference type="NCBI Taxonomy" id="80388"/>
    <lineage>
        <taxon>Eukaryota</taxon>
        <taxon>Fungi</taxon>
        <taxon>Dikarya</taxon>
        <taxon>Ascomycota</taxon>
        <taxon>Pezizomycotina</taxon>
        <taxon>Sordariomycetes</taxon>
        <taxon>Hypocreomycetidae</taxon>
        <taxon>Hypocreales</taxon>
        <taxon>Stachybotryaceae</taxon>
        <taxon>Stachybotrys</taxon>
    </lineage>
</organism>
<dbReference type="AlphaFoldDB" id="A0A8K0WLF7"/>
<proteinExistence type="predicted"/>
<evidence type="ECO:0000259" key="1">
    <source>
        <dbReference type="PROSITE" id="PS50181"/>
    </source>
</evidence>
<dbReference type="InterPro" id="IPR032675">
    <property type="entry name" value="LRR_dom_sf"/>
</dbReference>
<keyword evidence="3" id="KW-1185">Reference proteome</keyword>
<dbReference type="PROSITE" id="PS50181">
    <property type="entry name" value="FBOX"/>
    <property type="match status" value="1"/>
</dbReference>
<evidence type="ECO:0000313" key="2">
    <source>
        <dbReference type="EMBL" id="KAH7305434.1"/>
    </source>
</evidence>
<feature type="domain" description="F-box" evidence="1">
    <location>
        <begin position="1"/>
        <end position="43"/>
    </location>
</feature>
<sequence>MDRMPAELRQEVLQHLDKGSLKALRLANKSWASDAASLLFQVLRIYGPDKLKSNRPGPGPPRRVEFGKLHQALPEVAPVAQYVKSLVFAPGYYRQGHWDDYREYLQDQVVNGGPEPIEVMDVEDACQDDKAELERYRRIWAAELAERQARPAKEEPQIVQAEQVWALKRQEQQQNQEVIERALVELLREMILEDLEIRPWVIQQYQGLQFLRGLDDDHRDSSPIQEYVDMLARCLHLSGRRLTKLHLHNYHLEFLQEPYSALAHLRHLRLETRHLGYNPASGSILSTFLQPCRAALEHMEVIYTCRNYQESDGVATLRTLLADETSNLGFPNLRHLYLENLMVDTQALVEFLTAQPRLLSVEFRSVRLMSPLGWGWHALVMALPRTIEYWYASGILYEIFLTPPALPDRRREYKEWSQNTDLSDAGWQGVHTGIRRRRFTRLIKP</sequence>
<accession>A0A8K0WLF7</accession>
<name>A0A8K0WLF7_9HYPO</name>
<dbReference type="InterPro" id="IPR001810">
    <property type="entry name" value="F-box_dom"/>
</dbReference>
<gene>
    <name evidence="2" type="ORF">B0I35DRAFT_483798</name>
</gene>
<dbReference type="Gene3D" id="3.80.10.10">
    <property type="entry name" value="Ribonuclease Inhibitor"/>
    <property type="match status" value="1"/>
</dbReference>